<dbReference type="InterPro" id="IPR025166">
    <property type="entry name" value="Integrase_DNA_bind_dom"/>
</dbReference>
<gene>
    <name evidence="6" type="ORF">HNQ97_005979</name>
</gene>
<evidence type="ECO:0000256" key="4">
    <source>
        <dbReference type="ARBA" id="ARBA00023172"/>
    </source>
</evidence>
<feature type="domain" description="Tyr recombinase" evidence="5">
    <location>
        <begin position="225"/>
        <end position="397"/>
    </location>
</feature>
<dbReference type="InterPro" id="IPR004107">
    <property type="entry name" value="Integrase_SAM-like_N"/>
</dbReference>
<keyword evidence="3" id="KW-0238">DNA-binding</keyword>
<evidence type="ECO:0000259" key="5">
    <source>
        <dbReference type="PROSITE" id="PS51898"/>
    </source>
</evidence>
<protein>
    <submittedName>
        <fullName evidence="6">Integrase</fullName>
    </submittedName>
</protein>
<dbReference type="RefSeq" id="WP_182575906.1">
    <property type="nucleotide sequence ID" value="NZ_JACJHY010000043.1"/>
</dbReference>
<dbReference type="InterPro" id="IPR010998">
    <property type="entry name" value="Integrase_recombinase_N"/>
</dbReference>
<dbReference type="InterPro" id="IPR002104">
    <property type="entry name" value="Integrase_catalytic"/>
</dbReference>
<dbReference type="Gene3D" id="3.30.160.390">
    <property type="entry name" value="Integrase, DNA-binding domain"/>
    <property type="match status" value="1"/>
</dbReference>
<proteinExistence type="inferred from homology"/>
<dbReference type="SUPFAM" id="SSF56349">
    <property type="entry name" value="DNA breaking-rejoining enzymes"/>
    <property type="match status" value="1"/>
</dbReference>
<evidence type="ECO:0000256" key="2">
    <source>
        <dbReference type="ARBA" id="ARBA00022908"/>
    </source>
</evidence>
<dbReference type="Gene3D" id="1.10.443.10">
    <property type="entry name" value="Intergrase catalytic core"/>
    <property type="match status" value="1"/>
</dbReference>
<dbReference type="InterPro" id="IPR050808">
    <property type="entry name" value="Phage_Integrase"/>
</dbReference>
<dbReference type="Proteomes" id="UP000587524">
    <property type="component" value="Unassembled WGS sequence"/>
</dbReference>
<keyword evidence="4" id="KW-0233">DNA recombination</keyword>
<dbReference type="InterPro" id="IPR038488">
    <property type="entry name" value="Integrase_DNA-bd_sf"/>
</dbReference>
<dbReference type="Pfam" id="PF14659">
    <property type="entry name" value="Phage_int_SAM_3"/>
    <property type="match status" value="1"/>
</dbReference>
<dbReference type="Gene3D" id="1.10.150.130">
    <property type="match status" value="1"/>
</dbReference>
<keyword evidence="7" id="KW-1185">Reference proteome</keyword>
<organism evidence="6 7">
    <name type="scientific">Aminobacter ciceronei</name>
    <dbReference type="NCBI Taxonomy" id="150723"/>
    <lineage>
        <taxon>Bacteria</taxon>
        <taxon>Pseudomonadati</taxon>
        <taxon>Pseudomonadota</taxon>
        <taxon>Alphaproteobacteria</taxon>
        <taxon>Hyphomicrobiales</taxon>
        <taxon>Phyllobacteriaceae</taxon>
        <taxon>Aminobacter</taxon>
    </lineage>
</organism>
<sequence length="410" mass="44350">MAKLTKSVVDRAEPRTKQYTIWDGELKGFGVYVQPSGSRTYFVDYRTSDGGRRRMTIGRHGTITTDQARKLAIETLGGVVLQKADPLLEKRTRRTSLTVSDLCDDYITAVEKGLVLGKAGRPKKPSTLATDKGRIERHIKPLLGRKLVIDIRQSDISKFIRDVTTGKTATVEKTDKLRGKAVVEGGAGTASRTAGLLGGILSYALSEGIIDANPARGVKRPNDGQRQRRLDAAEYAALGKVLTDSEEPWQAIASVKLLAFTGCRRGEIEGLKWPEVDIDGKALRLSDSKTGASVRPLGQAAIDVLKGIDRKKGDYVMPGVRDESKPYGGLAGAMDRIMQAAKLEGVTAHTLRHSFASVGADLDYSDSTIGACLGHSGSGITSRYTHRLDSVLVAAADKISGEIERQMRCR</sequence>
<evidence type="ECO:0000256" key="1">
    <source>
        <dbReference type="ARBA" id="ARBA00008857"/>
    </source>
</evidence>
<dbReference type="InterPro" id="IPR011010">
    <property type="entry name" value="DNA_brk_join_enz"/>
</dbReference>
<evidence type="ECO:0000313" key="7">
    <source>
        <dbReference type="Proteomes" id="UP000587524"/>
    </source>
</evidence>
<dbReference type="PANTHER" id="PTHR30629">
    <property type="entry name" value="PROPHAGE INTEGRASE"/>
    <property type="match status" value="1"/>
</dbReference>
<name>A0ABR6CGW0_9HYPH</name>
<dbReference type="Pfam" id="PF00589">
    <property type="entry name" value="Phage_integrase"/>
    <property type="match status" value="1"/>
</dbReference>
<evidence type="ECO:0000256" key="3">
    <source>
        <dbReference type="ARBA" id="ARBA00023125"/>
    </source>
</evidence>
<comment type="similarity">
    <text evidence="1">Belongs to the 'phage' integrase family.</text>
</comment>
<dbReference type="PROSITE" id="PS51898">
    <property type="entry name" value="TYR_RECOMBINASE"/>
    <property type="match status" value="1"/>
</dbReference>
<reference evidence="6 7" key="1">
    <citation type="submission" date="2020-08" db="EMBL/GenBank/DDBJ databases">
        <title>Genomic Encyclopedia of Type Strains, Phase IV (KMG-IV): sequencing the most valuable type-strain genomes for metagenomic binning, comparative biology and taxonomic classification.</title>
        <authorList>
            <person name="Goeker M."/>
        </authorList>
    </citation>
    <scope>NUCLEOTIDE SEQUENCE [LARGE SCALE GENOMIC DNA]</scope>
    <source>
        <strain evidence="6 7">DSM 17455</strain>
    </source>
</reference>
<dbReference type="EMBL" id="JACJHZ010000043">
    <property type="protein sequence ID" value="MBA9023946.1"/>
    <property type="molecule type" value="Genomic_DNA"/>
</dbReference>
<comment type="caution">
    <text evidence="6">The sequence shown here is derived from an EMBL/GenBank/DDBJ whole genome shotgun (WGS) entry which is preliminary data.</text>
</comment>
<dbReference type="PANTHER" id="PTHR30629:SF2">
    <property type="entry name" value="PROPHAGE INTEGRASE INTS-RELATED"/>
    <property type="match status" value="1"/>
</dbReference>
<keyword evidence="2" id="KW-0229">DNA integration</keyword>
<dbReference type="CDD" id="cd00796">
    <property type="entry name" value="INT_Rci_Hp1_C"/>
    <property type="match status" value="1"/>
</dbReference>
<accession>A0ABR6CGW0</accession>
<dbReference type="Pfam" id="PF13356">
    <property type="entry name" value="Arm-DNA-bind_3"/>
    <property type="match status" value="1"/>
</dbReference>
<dbReference type="InterPro" id="IPR013762">
    <property type="entry name" value="Integrase-like_cat_sf"/>
</dbReference>
<evidence type="ECO:0000313" key="6">
    <source>
        <dbReference type="EMBL" id="MBA9023946.1"/>
    </source>
</evidence>